<organism evidence="6 7">
    <name type="scientific">Dysosmobacter segnis</name>
    <dbReference type="NCBI Taxonomy" id="2763042"/>
    <lineage>
        <taxon>Bacteria</taxon>
        <taxon>Bacillati</taxon>
        <taxon>Bacillota</taxon>
        <taxon>Clostridia</taxon>
        <taxon>Eubacteriales</taxon>
        <taxon>Oscillospiraceae</taxon>
        <taxon>Dysosmobacter</taxon>
    </lineage>
</organism>
<sequence length="415" mass="45303">MKKNKRYVRICAALLCAVLCLSVNVAPAMAAKVTQADIDALKGNAASLDKKQKEIQSKLNSLKNDKAAAVQKKTLLDDQIANTNAKISNTEAQISDYNALISQAETELADAQQREEAQYELFCKRVREMEERGTISYWSVLFKANSFSDLLGSLDFINEVMDYDRRVIQDLQTLQAEIAEKKAGLEANKAALEAAKAELETQKKQLSAQRDEANKLVKEIDDNAAEYQATLKELEAEERRIEQQVKRMQKKLEEQMAAEGKKYNTNPGGYIWPVDSRYITSTVGGRNSPGGVGSTNHKGTDIGRVGYTSPVYAAKAGTVIIAQRSSSYGNYVVISHGVGNTTLYAHMSSIKVSVGTYVKQGQTIGITGSTGHSTGPHLHFEVVENNVRINPLSHGAAPKKGYLTGYTLSGTSVGK</sequence>
<dbReference type="Proteomes" id="UP000620327">
    <property type="component" value="Unassembled WGS sequence"/>
</dbReference>
<dbReference type="EMBL" id="JACOQI010000002">
    <property type="protein sequence ID" value="MBC5769539.1"/>
    <property type="molecule type" value="Genomic_DNA"/>
</dbReference>
<protein>
    <submittedName>
        <fullName evidence="6">Peptidoglycan DD-metalloendopeptidase family protein</fullName>
    </submittedName>
</protein>
<reference evidence="6" key="1">
    <citation type="submission" date="2020-08" db="EMBL/GenBank/DDBJ databases">
        <title>Genome public.</title>
        <authorList>
            <person name="Liu C."/>
            <person name="Sun Q."/>
        </authorList>
    </citation>
    <scope>NUCLEOTIDE SEQUENCE</scope>
    <source>
        <strain evidence="6">BX15</strain>
    </source>
</reference>
<dbReference type="AlphaFoldDB" id="A0A923MHF9"/>
<keyword evidence="7" id="KW-1185">Reference proteome</keyword>
<accession>A0A923MHF9</accession>
<feature type="coiled-coil region" evidence="2">
    <location>
        <begin position="38"/>
        <end position="121"/>
    </location>
</feature>
<dbReference type="SUPFAM" id="SSF51261">
    <property type="entry name" value="Duplicated hybrid motif"/>
    <property type="match status" value="1"/>
</dbReference>
<feature type="coiled-coil region" evidence="2">
    <location>
        <begin position="168"/>
        <end position="258"/>
    </location>
</feature>
<proteinExistence type="predicted"/>
<dbReference type="Gene3D" id="6.10.250.3150">
    <property type="match status" value="1"/>
</dbReference>
<dbReference type="PANTHER" id="PTHR21666">
    <property type="entry name" value="PEPTIDASE-RELATED"/>
    <property type="match status" value="1"/>
</dbReference>
<dbReference type="InterPro" id="IPR011055">
    <property type="entry name" value="Dup_hybrid_motif"/>
</dbReference>
<feature type="chain" id="PRO_5037611438" evidence="3">
    <location>
        <begin position="31"/>
        <end position="415"/>
    </location>
</feature>
<dbReference type="CDD" id="cd12797">
    <property type="entry name" value="M23_peptidase"/>
    <property type="match status" value="1"/>
</dbReference>
<evidence type="ECO:0000259" key="5">
    <source>
        <dbReference type="Pfam" id="PF24568"/>
    </source>
</evidence>
<keyword evidence="1 3" id="KW-0732">Signal</keyword>
<dbReference type="GO" id="GO:0004222">
    <property type="term" value="F:metalloendopeptidase activity"/>
    <property type="evidence" value="ECO:0007669"/>
    <property type="project" value="TreeGrafter"/>
</dbReference>
<dbReference type="InterPro" id="IPR057309">
    <property type="entry name" value="PcsB_CC"/>
</dbReference>
<dbReference type="Pfam" id="PF24568">
    <property type="entry name" value="CC_PcsB"/>
    <property type="match status" value="1"/>
</dbReference>
<evidence type="ECO:0000259" key="4">
    <source>
        <dbReference type="Pfam" id="PF01551"/>
    </source>
</evidence>
<keyword evidence="2" id="KW-0175">Coiled coil</keyword>
<feature type="domain" description="Peptidoglycan hydrolase PcsB coiled-coil" evidence="5">
    <location>
        <begin position="110"/>
        <end position="181"/>
    </location>
</feature>
<gene>
    <name evidence="6" type="ORF">H8Z83_04280</name>
</gene>
<dbReference type="InterPro" id="IPR016047">
    <property type="entry name" value="M23ase_b-sheet_dom"/>
</dbReference>
<dbReference type="InterPro" id="IPR050570">
    <property type="entry name" value="Cell_wall_metabolism_enzyme"/>
</dbReference>
<evidence type="ECO:0000256" key="2">
    <source>
        <dbReference type="SAM" id="Coils"/>
    </source>
</evidence>
<evidence type="ECO:0000256" key="1">
    <source>
        <dbReference type="ARBA" id="ARBA00022729"/>
    </source>
</evidence>
<dbReference type="RefSeq" id="WP_187013883.1">
    <property type="nucleotide sequence ID" value="NZ_JACOQI010000002.1"/>
</dbReference>
<evidence type="ECO:0000313" key="7">
    <source>
        <dbReference type="Proteomes" id="UP000620327"/>
    </source>
</evidence>
<evidence type="ECO:0000313" key="6">
    <source>
        <dbReference type="EMBL" id="MBC5769539.1"/>
    </source>
</evidence>
<feature type="signal peptide" evidence="3">
    <location>
        <begin position="1"/>
        <end position="30"/>
    </location>
</feature>
<evidence type="ECO:0000256" key="3">
    <source>
        <dbReference type="SAM" id="SignalP"/>
    </source>
</evidence>
<feature type="domain" description="M23ase beta-sheet core" evidence="4">
    <location>
        <begin position="296"/>
        <end position="391"/>
    </location>
</feature>
<dbReference type="PANTHER" id="PTHR21666:SF270">
    <property type="entry name" value="MUREIN HYDROLASE ACTIVATOR ENVC"/>
    <property type="match status" value="1"/>
</dbReference>
<dbReference type="Pfam" id="PF01551">
    <property type="entry name" value="Peptidase_M23"/>
    <property type="match status" value="1"/>
</dbReference>
<name>A0A923MHF9_9FIRM</name>
<dbReference type="Gene3D" id="2.70.70.10">
    <property type="entry name" value="Glucose Permease (Domain IIA)"/>
    <property type="match status" value="1"/>
</dbReference>
<comment type="caution">
    <text evidence="6">The sequence shown here is derived from an EMBL/GenBank/DDBJ whole genome shotgun (WGS) entry which is preliminary data.</text>
</comment>